<dbReference type="GO" id="GO:0000166">
    <property type="term" value="F:nucleotide binding"/>
    <property type="evidence" value="ECO:0007669"/>
    <property type="project" value="InterPro"/>
</dbReference>
<dbReference type="Pfam" id="PF01408">
    <property type="entry name" value="GFO_IDH_MocA"/>
    <property type="match status" value="1"/>
</dbReference>
<protein>
    <submittedName>
        <fullName evidence="4">Glucose-fructose oxidoreductase related protein</fullName>
    </submittedName>
</protein>
<dbReference type="PANTHER" id="PTHR43818:SF11">
    <property type="entry name" value="BCDNA.GH03377"/>
    <property type="match status" value="1"/>
</dbReference>
<dbReference type="HOGENOM" id="CLU_023194_1_4_2"/>
<name>F2L219_THEU7</name>
<organism evidence="4 5">
    <name type="scientific">Thermoproteus uzoniensis (strain 768-20)</name>
    <dbReference type="NCBI Taxonomy" id="999630"/>
    <lineage>
        <taxon>Archaea</taxon>
        <taxon>Thermoproteota</taxon>
        <taxon>Thermoprotei</taxon>
        <taxon>Thermoproteales</taxon>
        <taxon>Thermoproteaceae</taxon>
        <taxon>Thermoproteus</taxon>
    </lineage>
</organism>
<dbReference type="InterPro" id="IPR036291">
    <property type="entry name" value="NAD(P)-bd_dom_sf"/>
</dbReference>
<dbReference type="eggNOG" id="arCOG01622">
    <property type="taxonomic scope" value="Archaea"/>
</dbReference>
<dbReference type="InterPro" id="IPR055170">
    <property type="entry name" value="GFO_IDH_MocA-like_dom"/>
</dbReference>
<accession>F2L219</accession>
<dbReference type="SUPFAM" id="SSF51735">
    <property type="entry name" value="NAD(P)-binding Rossmann-fold domains"/>
    <property type="match status" value="1"/>
</dbReference>
<feature type="domain" description="GFO/IDH/MocA-like oxidoreductase" evidence="3">
    <location>
        <begin position="126"/>
        <end position="244"/>
    </location>
</feature>
<proteinExistence type="predicted"/>
<dbReference type="OrthoDB" id="25239at2157"/>
<evidence type="ECO:0000256" key="1">
    <source>
        <dbReference type="ARBA" id="ARBA00023002"/>
    </source>
</evidence>
<dbReference type="KEGG" id="tuz:TUZN_0262"/>
<feature type="domain" description="Gfo/Idh/MocA-like oxidoreductase N-terminal" evidence="2">
    <location>
        <begin position="1"/>
        <end position="115"/>
    </location>
</feature>
<dbReference type="GeneID" id="10359809"/>
<dbReference type="Gene3D" id="3.30.360.10">
    <property type="entry name" value="Dihydrodipicolinate Reductase, domain 2"/>
    <property type="match status" value="1"/>
</dbReference>
<dbReference type="STRING" id="999630.TUZN_0262"/>
<gene>
    <name evidence="4" type="ordered locus">TUZN_0262</name>
</gene>
<dbReference type="SUPFAM" id="SSF55347">
    <property type="entry name" value="Glyceraldehyde-3-phosphate dehydrogenase-like, C-terminal domain"/>
    <property type="match status" value="1"/>
</dbReference>
<dbReference type="InterPro" id="IPR050463">
    <property type="entry name" value="Gfo/Idh/MocA_oxidrdct_glycsds"/>
</dbReference>
<dbReference type="GO" id="GO:0016491">
    <property type="term" value="F:oxidoreductase activity"/>
    <property type="evidence" value="ECO:0007669"/>
    <property type="project" value="UniProtKB-KW"/>
</dbReference>
<dbReference type="Proteomes" id="UP000008138">
    <property type="component" value="Chromosome"/>
</dbReference>
<evidence type="ECO:0000259" key="3">
    <source>
        <dbReference type="Pfam" id="PF22725"/>
    </source>
</evidence>
<keyword evidence="5" id="KW-1185">Reference proteome</keyword>
<sequence length="325" mass="36543">MKVVVVGCRGWGQIHLRALSQLGVDLEIMERNEEAARTCVERYGARKVHVTYSSVLSSNADVVDLVVPHNLHRDMAVEALKAGKHVLVEKPMARIEAEALDMINAARSARKKLMVTDQFHFDPAVKAVVEMIRDGRLGRVHTIIVRSQVLGKPKEWRTRLEEMGGGALIDGGVHFVNTLLNFGGDYEEVKAYVYRAFVPMEGDDTAMAIFKFKSGAYGLFYYSWAYPNPPLLPSYEVIGDAGSVVEDLETKRRTWAPPRYRVYGDPVLNGRRVEVPDVDVFVEMFKGFFKAVEEDSEVPYPPELSLRDLKGVLDIYRAAGVPWLK</sequence>
<dbReference type="Gene3D" id="3.40.50.720">
    <property type="entry name" value="NAD(P)-binding Rossmann-like Domain"/>
    <property type="match status" value="1"/>
</dbReference>
<dbReference type="RefSeq" id="WP_013679096.1">
    <property type="nucleotide sequence ID" value="NC_015315.1"/>
</dbReference>
<dbReference type="AlphaFoldDB" id="F2L219"/>
<dbReference type="EMBL" id="CP002590">
    <property type="protein sequence ID" value="AEA11760.1"/>
    <property type="molecule type" value="Genomic_DNA"/>
</dbReference>
<keyword evidence="1" id="KW-0560">Oxidoreductase</keyword>
<dbReference type="Pfam" id="PF22725">
    <property type="entry name" value="GFO_IDH_MocA_C3"/>
    <property type="match status" value="1"/>
</dbReference>
<dbReference type="PANTHER" id="PTHR43818">
    <property type="entry name" value="BCDNA.GH03377"/>
    <property type="match status" value="1"/>
</dbReference>
<evidence type="ECO:0000313" key="5">
    <source>
        <dbReference type="Proteomes" id="UP000008138"/>
    </source>
</evidence>
<dbReference type="InterPro" id="IPR000683">
    <property type="entry name" value="Gfo/Idh/MocA-like_OxRdtase_N"/>
</dbReference>
<reference evidence="4 5" key="1">
    <citation type="journal article" date="2011" name="J. Bacteriol.">
        <title>Complete genome sequence of the thermoacidophilic crenarchaeon Thermoproteus uzoniensis 768-20.</title>
        <authorList>
            <person name="Mardanov A.V."/>
            <person name="Gumerov V.M."/>
            <person name="Beletsky A.V."/>
            <person name="Prokofeva M.I."/>
            <person name="Bonch-Osmolovskaya E.A."/>
            <person name="Ravin N.V."/>
            <person name="Skryabin K.G."/>
        </authorList>
    </citation>
    <scope>NUCLEOTIDE SEQUENCE [LARGE SCALE GENOMIC DNA]</scope>
    <source>
        <strain evidence="4 5">768-20</strain>
    </source>
</reference>
<evidence type="ECO:0000259" key="2">
    <source>
        <dbReference type="Pfam" id="PF01408"/>
    </source>
</evidence>
<reference key="2">
    <citation type="submission" date="2011-03" db="EMBL/GenBank/DDBJ databases">
        <title>Complete genome sequence of the thermoacidophilic crenarchaeon Thermoproteus uzoniensis 768-20.</title>
        <authorList>
            <person name="Mardanov A.V."/>
            <person name="Gumerov V.M."/>
            <person name="Beletsky A.V."/>
            <person name="Prokofeva M.I."/>
            <person name="Bonch-Osmolovskaya E.A."/>
            <person name="Ravin N.V."/>
            <person name="Skryabin K.G."/>
        </authorList>
    </citation>
    <scope>NUCLEOTIDE SEQUENCE</scope>
    <source>
        <strain>768-20</strain>
    </source>
</reference>
<evidence type="ECO:0000313" key="4">
    <source>
        <dbReference type="EMBL" id="AEA11760.1"/>
    </source>
</evidence>